<dbReference type="Proteomes" id="UP000198620">
    <property type="component" value="Unassembled WGS sequence"/>
</dbReference>
<proteinExistence type="predicted"/>
<name>A0A1H7IRL7_9PROT</name>
<dbReference type="STRING" id="1233.SAMN05216387_102254"/>
<keyword evidence="2" id="KW-1185">Reference proteome</keyword>
<dbReference type="Pfam" id="PF24175">
    <property type="entry name" value="SU10_adaptor"/>
    <property type="match status" value="1"/>
</dbReference>
<protein>
    <submittedName>
        <fullName evidence="1">Uncharacterized protein</fullName>
    </submittedName>
</protein>
<dbReference type="AlphaFoldDB" id="A0A1H7IRL7"/>
<dbReference type="OrthoDB" id="8565304at2"/>
<gene>
    <name evidence="1" type="ORF">SAMN05216387_102254</name>
</gene>
<evidence type="ECO:0000313" key="2">
    <source>
        <dbReference type="Proteomes" id="UP000198620"/>
    </source>
</evidence>
<dbReference type="InterPro" id="IPR056209">
    <property type="entry name" value="SU10_adaptor"/>
</dbReference>
<evidence type="ECO:0000313" key="1">
    <source>
        <dbReference type="EMBL" id="SEK64357.1"/>
    </source>
</evidence>
<sequence length="207" mass="22710">MKLWSAFYDLAVPDTPGCPFEAMDAALRQAATSFCEQSLAWKYEHPSIPVTIGIASYGVVAPAEAMMHAIIHAEFDGKEINSRIREADTWTAGWSRKTGMPEYIFGAAPSVTLVPVPDVAGTLSMTIALKPSPTAAGIDDFIFNEYREAIVHGALARLMLSPRKPYTNAQLAQYHSQQFLVKTADAGMRVARSYTRAPLRTRIMGRT</sequence>
<organism evidence="1 2">
    <name type="scientific">Nitrosovibrio tenuis</name>
    <dbReference type="NCBI Taxonomy" id="1233"/>
    <lineage>
        <taxon>Bacteria</taxon>
        <taxon>Pseudomonadati</taxon>
        <taxon>Pseudomonadota</taxon>
        <taxon>Betaproteobacteria</taxon>
        <taxon>Nitrosomonadales</taxon>
        <taxon>Nitrosomonadaceae</taxon>
        <taxon>Nitrosovibrio</taxon>
    </lineage>
</organism>
<dbReference type="EMBL" id="FOBH01000002">
    <property type="protein sequence ID" value="SEK64357.1"/>
    <property type="molecule type" value="Genomic_DNA"/>
</dbReference>
<reference evidence="1 2" key="1">
    <citation type="submission" date="2016-10" db="EMBL/GenBank/DDBJ databases">
        <authorList>
            <person name="de Groot N.N."/>
        </authorList>
    </citation>
    <scope>NUCLEOTIDE SEQUENCE [LARGE SCALE GENOMIC DNA]</scope>
    <source>
        <strain evidence="1 2">Nv1</strain>
    </source>
</reference>
<accession>A0A1H7IRL7</accession>
<dbReference type="RefSeq" id="WP_090827310.1">
    <property type="nucleotide sequence ID" value="NZ_FOBH01000002.1"/>
</dbReference>